<accession>A0AAU7Q7H6</accession>
<name>A0AAU7Q7H6_9GAMM</name>
<sequence length="49" mass="5641">MHDPHLWRITCLRFESVAKNAYRVTLTGVSRSQPAIRYRASRVLVGRNG</sequence>
<evidence type="ECO:0000313" key="1">
    <source>
        <dbReference type="EMBL" id="XBS69004.1"/>
    </source>
</evidence>
<reference evidence="1" key="1">
    <citation type="submission" date="2024-06" db="EMBL/GenBank/DDBJ databases">
        <authorList>
            <person name="Coelho C."/>
            <person name="Bento M."/>
            <person name="Garcia E."/>
            <person name="Camelo A."/>
            <person name="Brandao I."/>
            <person name="Espirito Santo C."/>
            <person name="Trovao J."/>
            <person name="Verissimo A."/>
            <person name="Costa J."/>
            <person name="Tiago I."/>
        </authorList>
    </citation>
    <scope>NUCLEOTIDE SEQUENCE</scope>
    <source>
        <strain evidence="1">KWT182</strain>
    </source>
</reference>
<dbReference type="AlphaFoldDB" id="A0AAU7Q7H6"/>
<gene>
    <name evidence="1" type="ORF">ABK905_21200</name>
</gene>
<organism evidence="1">
    <name type="scientific">Acerihabitans sp. KWT182</name>
    <dbReference type="NCBI Taxonomy" id="3157919"/>
    <lineage>
        <taxon>Bacteria</taxon>
        <taxon>Pseudomonadati</taxon>
        <taxon>Pseudomonadota</taxon>
        <taxon>Gammaproteobacteria</taxon>
        <taxon>Enterobacterales</taxon>
        <taxon>Pectobacteriaceae</taxon>
        <taxon>Acerihabitans</taxon>
    </lineage>
</organism>
<proteinExistence type="predicted"/>
<protein>
    <submittedName>
        <fullName evidence="1">Uncharacterized protein</fullName>
    </submittedName>
</protein>
<dbReference type="EMBL" id="CP157947">
    <property type="protein sequence ID" value="XBS69004.1"/>
    <property type="molecule type" value="Genomic_DNA"/>
</dbReference>